<dbReference type="Pfam" id="PF05656">
    <property type="entry name" value="DUF805"/>
    <property type="match status" value="1"/>
</dbReference>
<comment type="caution">
    <text evidence="2">The sequence shown here is derived from an EMBL/GenBank/DDBJ whole genome shotgun (WGS) entry which is preliminary data.</text>
</comment>
<protein>
    <recommendedName>
        <fullName evidence="4">DUF805 domain-containing protein</fullName>
    </recommendedName>
</protein>
<evidence type="ECO:0000313" key="3">
    <source>
        <dbReference type="Proteomes" id="UP000824927"/>
    </source>
</evidence>
<dbReference type="EMBL" id="JAHVKP010000001">
    <property type="protein sequence ID" value="MBY6217340.1"/>
    <property type="molecule type" value="Genomic_DNA"/>
</dbReference>
<dbReference type="GO" id="GO:0016020">
    <property type="term" value="C:membrane"/>
    <property type="evidence" value="ECO:0007669"/>
    <property type="project" value="InterPro"/>
</dbReference>
<accession>A0A9Q3RZE9</accession>
<feature type="transmembrane region" description="Helical" evidence="1">
    <location>
        <begin position="20"/>
        <end position="44"/>
    </location>
</feature>
<evidence type="ECO:0000256" key="1">
    <source>
        <dbReference type="SAM" id="Phobius"/>
    </source>
</evidence>
<keyword evidence="1" id="KW-0812">Transmembrane</keyword>
<keyword evidence="1" id="KW-0472">Membrane</keyword>
<evidence type="ECO:0000313" key="2">
    <source>
        <dbReference type="EMBL" id="MBY6217340.1"/>
    </source>
</evidence>
<dbReference type="Proteomes" id="UP000824927">
    <property type="component" value="Unassembled WGS sequence"/>
</dbReference>
<feature type="transmembrane region" description="Helical" evidence="1">
    <location>
        <begin position="56"/>
        <end position="80"/>
    </location>
</feature>
<gene>
    <name evidence="2" type="ORF">KUV31_03185</name>
</gene>
<dbReference type="AlphaFoldDB" id="A0A9Q3RZE9"/>
<dbReference type="InterPro" id="IPR008523">
    <property type="entry name" value="DUF805"/>
</dbReference>
<evidence type="ECO:0008006" key="4">
    <source>
        <dbReference type="Google" id="ProtNLM"/>
    </source>
</evidence>
<dbReference type="RefSeq" id="WP_222404478.1">
    <property type="nucleotide sequence ID" value="NZ_JAHVKP010000001.1"/>
</dbReference>
<reference evidence="2" key="1">
    <citation type="submission" date="2021-06" db="EMBL/GenBank/DDBJ databases">
        <title>50 bacteria genomes isolated from Dapeng, Shenzhen, China.</title>
        <authorList>
            <person name="Zheng W."/>
            <person name="Yu S."/>
            <person name="Huang Y."/>
        </authorList>
    </citation>
    <scope>NUCLEOTIDE SEQUENCE</scope>
    <source>
        <strain evidence="2">DP4N28-2</strain>
    </source>
</reference>
<proteinExistence type="predicted"/>
<sequence>MFNDMFGSFSSGAIGRLRFVGLTLLLGFGFVLVGMALGAGAGIFENAGGDPETAGAGLGMVALLIMLVAGVAVIVGQLNLVAKRARDIGWPVLPTVVIYLFFSFIVWFILALVPGQQSAQSA</sequence>
<feature type="transmembrane region" description="Helical" evidence="1">
    <location>
        <begin position="92"/>
        <end position="113"/>
    </location>
</feature>
<organism evidence="2 3">
    <name type="scientific">Qipengyuania aquimaris</name>
    <dbReference type="NCBI Taxonomy" id="255984"/>
    <lineage>
        <taxon>Bacteria</taxon>
        <taxon>Pseudomonadati</taxon>
        <taxon>Pseudomonadota</taxon>
        <taxon>Alphaproteobacteria</taxon>
        <taxon>Sphingomonadales</taxon>
        <taxon>Erythrobacteraceae</taxon>
        <taxon>Qipengyuania</taxon>
    </lineage>
</organism>
<keyword evidence="1" id="KW-1133">Transmembrane helix</keyword>
<name>A0A9Q3RZE9_9SPHN</name>